<evidence type="ECO:0000256" key="9">
    <source>
        <dbReference type="ARBA" id="ARBA00023303"/>
    </source>
</evidence>
<evidence type="ECO:0000256" key="6">
    <source>
        <dbReference type="ARBA" id="ARBA00022989"/>
    </source>
</evidence>
<evidence type="ECO:0000256" key="7">
    <source>
        <dbReference type="ARBA" id="ARBA00023065"/>
    </source>
</evidence>
<evidence type="ECO:0000256" key="5">
    <source>
        <dbReference type="ARBA" id="ARBA00022692"/>
    </source>
</evidence>
<dbReference type="NCBIfam" id="NF001843">
    <property type="entry name" value="PRK00567.1-4"/>
    <property type="match status" value="1"/>
</dbReference>
<dbReference type="NCBIfam" id="TIGR00220">
    <property type="entry name" value="mscL"/>
    <property type="match status" value="1"/>
</dbReference>
<keyword evidence="4 10" id="KW-1003">Cell membrane</keyword>
<reference evidence="11 12" key="1">
    <citation type="submission" date="2019-04" db="EMBL/GenBank/DDBJ databases">
        <title>Taxonomy of novel Haliea sp. from mangrove soil of West Coast of India.</title>
        <authorList>
            <person name="Verma A."/>
            <person name="Kumar P."/>
            <person name="Krishnamurthi S."/>
        </authorList>
    </citation>
    <scope>NUCLEOTIDE SEQUENCE [LARGE SCALE GENOMIC DNA]</scope>
    <source>
        <strain evidence="11 12">SAOS-164</strain>
    </source>
</reference>
<dbReference type="HAMAP" id="MF_00115">
    <property type="entry name" value="MscL"/>
    <property type="match status" value="1"/>
</dbReference>
<dbReference type="Pfam" id="PF01741">
    <property type="entry name" value="MscL"/>
    <property type="match status" value="1"/>
</dbReference>
<dbReference type="Proteomes" id="UP000298050">
    <property type="component" value="Unassembled WGS sequence"/>
</dbReference>
<evidence type="ECO:0000313" key="11">
    <source>
        <dbReference type="EMBL" id="TGD70810.1"/>
    </source>
</evidence>
<keyword evidence="9 10" id="KW-0407">Ion channel</keyword>
<dbReference type="EMBL" id="SRLE01000018">
    <property type="protein sequence ID" value="TGD70810.1"/>
    <property type="molecule type" value="Genomic_DNA"/>
</dbReference>
<keyword evidence="3 10" id="KW-0813">Transport</keyword>
<keyword evidence="10" id="KW-0997">Cell inner membrane</keyword>
<sequence>MLKDFKEFAMRGNVVDMAVGIIIGGAFGTIVKSLVNDVIMPPIGLLLGGVDFSDLFVTLKEGSTAGPYATLAAAQEAGAVTISYGLFINAVISFLIVAFAVFLLIRSINKLKTEEEAPPAEPTTKECSHCFSEIPIKATRCPQCTSELG</sequence>
<dbReference type="SUPFAM" id="SSF81330">
    <property type="entry name" value="Gated mechanosensitive channel"/>
    <property type="match status" value="1"/>
</dbReference>
<accession>A0A4Z0LU25</accession>
<dbReference type="PRINTS" id="PR01264">
    <property type="entry name" value="MECHCHANNEL"/>
</dbReference>
<evidence type="ECO:0000256" key="10">
    <source>
        <dbReference type="HAMAP-Rule" id="MF_00115"/>
    </source>
</evidence>
<protein>
    <recommendedName>
        <fullName evidence="10">Large-conductance mechanosensitive channel</fullName>
    </recommendedName>
</protein>
<evidence type="ECO:0000256" key="3">
    <source>
        <dbReference type="ARBA" id="ARBA00022448"/>
    </source>
</evidence>
<evidence type="ECO:0000313" key="12">
    <source>
        <dbReference type="Proteomes" id="UP000298050"/>
    </source>
</evidence>
<dbReference type="NCBIfam" id="NF010557">
    <property type="entry name" value="PRK13952.1"/>
    <property type="match status" value="1"/>
</dbReference>
<dbReference type="GO" id="GO:0008381">
    <property type="term" value="F:mechanosensitive monoatomic ion channel activity"/>
    <property type="evidence" value="ECO:0007669"/>
    <property type="project" value="UniProtKB-UniRule"/>
</dbReference>
<proteinExistence type="inferred from homology"/>
<keyword evidence="8 10" id="KW-0472">Membrane</keyword>
<dbReference type="InterPro" id="IPR001185">
    <property type="entry name" value="MS_channel"/>
</dbReference>
<dbReference type="PROSITE" id="PS01327">
    <property type="entry name" value="MSCL"/>
    <property type="match status" value="1"/>
</dbReference>
<evidence type="ECO:0000256" key="8">
    <source>
        <dbReference type="ARBA" id="ARBA00023136"/>
    </source>
</evidence>
<keyword evidence="6 10" id="KW-1133">Transmembrane helix</keyword>
<comment type="function">
    <text evidence="10">Channel that opens in response to stretch forces in the membrane lipid bilayer. May participate in the regulation of osmotic pressure changes within the cell.</text>
</comment>
<dbReference type="PANTHER" id="PTHR30266">
    <property type="entry name" value="MECHANOSENSITIVE CHANNEL MSCL"/>
    <property type="match status" value="1"/>
</dbReference>
<comment type="subunit">
    <text evidence="10">Homopentamer.</text>
</comment>
<dbReference type="OrthoDB" id="9810350at2"/>
<keyword evidence="12" id="KW-1185">Reference proteome</keyword>
<feature type="transmembrane region" description="Helical" evidence="10">
    <location>
        <begin position="86"/>
        <end position="105"/>
    </location>
</feature>
<dbReference type="GO" id="GO:0005886">
    <property type="term" value="C:plasma membrane"/>
    <property type="evidence" value="ECO:0007669"/>
    <property type="project" value="UniProtKB-SubCell"/>
</dbReference>
<comment type="subcellular location">
    <subcellularLocation>
        <location evidence="10">Cell inner membrane</location>
        <topology evidence="10">Multi-pass membrane protein</topology>
    </subcellularLocation>
    <subcellularLocation>
        <location evidence="1">Cell membrane</location>
        <topology evidence="1">Multi-pass membrane protein</topology>
    </subcellularLocation>
</comment>
<comment type="caution">
    <text evidence="11">The sequence shown here is derived from an EMBL/GenBank/DDBJ whole genome shotgun (WGS) entry which is preliminary data.</text>
</comment>
<keyword evidence="7 10" id="KW-0406">Ion transport</keyword>
<evidence type="ECO:0000256" key="4">
    <source>
        <dbReference type="ARBA" id="ARBA00022475"/>
    </source>
</evidence>
<dbReference type="RefSeq" id="WP_135446574.1">
    <property type="nucleotide sequence ID" value="NZ_SRLE01000018.1"/>
</dbReference>
<evidence type="ECO:0000256" key="1">
    <source>
        <dbReference type="ARBA" id="ARBA00004651"/>
    </source>
</evidence>
<feature type="transmembrane region" description="Helical" evidence="10">
    <location>
        <begin position="12"/>
        <end position="31"/>
    </location>
</feature>
<dbReference type="InterPro" id="IPR019823">
    <property type="entry name" value="Mechanosensitive_channel_CS"/>
</dbReference>
<dbReference type="Gene3D" id="1.10.1200.120">
    <property type="entry name" value="Large-conductance mechanosensitive channel, MscL, domain 1"/>
    <property type="match status" value="1"/>
</dbReference>
<dbReference type="PANTHER" id="PTHR30266:SF2">
    <property type="entry name" value="LARGE-CONDUCTANCE MECHANOSENSITIVE CHANNEL"/>
    <property type="match status" value="1"/>
</dbReference>
<name>A0A4Z0LU25_9GAMM</name>
<keyword evidence="5 10" id="KW-0812">Transmembrane</keyword>
<comment type="similarity">
    <text evidence="2 10">Belongs to the MscL family.</text>
</comment>
<dbReference type="InterPro" id="IPR037673">
    <property type="entry name" value="MSC/AndL"/>
</dbReference>
<evidence type="ECO:0000256" key="2">
    <source>
        <dbReference type="ARBA" id="ARBA00007254"/>
    </source>
</evidence>
<dbReference type="AlphaFoldDB" id="A0A4Z0LU25"/>
<gene>
    <name evidence="10 11" type="primary">mscL</name>
    <name evidence="11" type="ORF">E4634_20605</name>
</gene>
<dbReference type="InterPro" id="IPR036019">
    <property type="entry name" value="MscL_channel"/>
</dbReference>
<organism evidence="11 12">
    <name type="scientific">Mangrovimicrobium sediminis</name>
    <dbReference type="NCBI Taxonomy" id="2562682"/>
    <lineage>
        <taxon>Bacteria</taxon>
        <taxon>Pseudomonadati</taxon>
        <taxon>Pseudomonadota</taxon>
        <taxon>Gammaproteobacteria</taxon>
        <taxon>Cellvibrionales</taxon>
        <taxon>Halieaceae</taxon>
        <taxon>Mangrovimicrobium</taxon>
    </lineage>
</organism>